<dbReference type="RefSeq" id="WP_167489603.1">
    <property type="nucleotide sequence ID" value="NZ_CP046173.1"/>
</dbReference>
<protein>
    <recommendedName>
        <fullName evidence="4">DNA-binding protein</fullName>
    </recommendedName>
</protein>
<evidence type="ECO:0000313" key="2">
    <source>
        <dbReference type="EMBL" id="QIS22161.1"/>
    </source>
</evidence>
<organism evidence="2 3">
    <name type="scientific">Nocardia terpenica</name>
    <dbReference type="NCBI Taxonomy" id="455432"/>
    <lineage>
        <taxon>Bacteria</taxon>
        <taxon>Bacillati</taxon>
        <taxon>Actinomycetota</taxon>
        <taxon>Actinomycetes</taxon>
        <taxon>Mycobacteriales</taxon>
        <taxon>Nocardiaceae</taxon>
        <taxon>Nocardia</taxon>
    </lineage>
</organism>
<sequence>MGNLYTISIAASDQSEVVAAATVEVIDDQALITEIRTEVGASTVIPLQLGSIDFSLLVRTAVMLSGAMDPKPDFRVDDREFASRNQLPSDVGPRTEPPSTAVADQARAPVGNPGPVRKERAKNHGMPSDFGVTYWRLGSIAKVAKHYEVPHHIAQDWIKSLQKEGKVASPWPKKGTRNLR</sequence>
<gene>
    <name evidence="2" type="ORF">F6W96_31270</name>
</gene>
<name>A0A6G9Z9T6_9NOCA</name>
<feature type="region of interest" description="Disordered" evidence="1">
    <location>
        <begin position="82"/>
        <end position="125"/>
    </location>
</feature>
<evidence type="ECO:0000313" key="3">
    <source>
        <dbReference type="Proteomes" id="UP000500953"/>
    </source>
</evidence>
<evidence type="ECO:0000256" key="1">
    <source>
        <dbReference type="SAM" id="MobiDB-lite"/>
    </source>
</evidence>
<evidence type="ECO:0008006" key="4">
    <source>
        <dbReference type="Google" id="ProtNLM"/>
    </source>
</evidence>
<dbReference type="Proteomes" id="UP000500953">
    <property type="component" value="Chromosome"/>
</dbReference>
<accession>A0A6G9Z9T6</accession>
<dbReference type="EMBL" id="CP046173">
    <property type="protein sequence ID" value="QIS22161.1"/>
    <property type="molecule type" value="Genomic_DNA"/>
</dbReference>
<dbReference type="AlphaFoldDB" id="A0A6G9Z9T6"/>
<reference evidence="2 3" key="1">
    <citation type="journal article" date="2019" name="ACS Chem. Biol.">
        <title>Identification and Mobilization of a Cryptic Antibiotic Biosynthesis Gene Locus from a Human-Pathogenic Nocardia Isolate.</title>
        <authorList>
            <person name="Herisse M."/>
            <person name="Ishida K."/>
            <person name="Porter J.L."/>
            <person name="Howden B."/>
            <person name="Hertweck C."/>
            <person name="Stinear T.P."/>
            <person name="Pidot S.J."/>
        </authorList>
    </citation>
    <scope>NUCLEOTIDE SEQUENCE [LARGE SCALE GENOMIC DNA]</scope>
    <source>
        <strain evidence="2 3">AUSMDU00012715</strain>
    </source>
</reference>
<proteinExistence type="predicted"/>